<dbReference type="PANTHER" id="PTHR11941:SF169">
    <property type="entry name" value="(7AS)-7A-METHYL-1,5-DIOXO-2,3,5,6,7,7A-HEXAHYDRO-1H-INDENE-CARBOXYL-COA HYDROLASE"/>
    <property type="match status" value="1"/>
</dbReference>
<dbReference type="Gene3D" id="1.10.12.10">
    <property type="entry name" value="Lyase 2-enoyl-coa Hydratase, Chain A, domain 2"/>
    <property type="match status" value="1"/>
</dbReference>
<dbReference type="InterPro" id="IPR014748">
    <property type="entry name" value="Enoyl-CoA_hydra_C"/>
</dbReference>
<dbReference type="EMBL" id="CAFBLM010000092">
    <property type="protein sequence ID" value="CAB4880655.1"/>
    <property type="molecule type" value="Genomic_DNA"/>
</dbReference>
<dbReference type="PROSITE" id="PS00166">
    <property type="entry name" value="ENOYL_COA_HYDRATASE"/>
    <property type="match status" value="1"/>
</dbReference>
<organism evidence="4">
    <name type="scientific">freshwater metagenome</name>
    <dbReference type="NCBI Taxonomy" id="449393"/>
    <lineage>
        <taxon>unclassified sequences</taxon>
        <taxon>metagenomes</taxon>
        <taxon>ecological metagenomes</taxon>
    </lineage>
</organism>
<evidence type="ECO:0000256" key="3">
    <source>
        <dbReference type="ARBA" id="ARBA00023239"/>
    </source>
</evidence>
<dbReference type="InterPro" id="IPR001753">
    <property type="entry name" value="Enoyl-CoA_hydra/iso"/>
</dbReference>
<name>A0A6J7EHB8_9ZZZZ</name>
<accession>A0A6J7EHB8</accession>
<keyword evidence="3" id="KW-0456">Lyase</keyword>
<keyword evidence="2" id="KW-0443">Lipid metabolism</keyword>
<dbReference type="InterPro" id="IPR029045">
    <property type="entry name" value="ClpP/crotonase-like_dom_sf"/>
</dbReference>
<dbReference type="PANTHER" id="PTHR11941">
    <property type="entry name" value="ENOYL-COA HYDRATASE-RELATED"/>
    <property type="match status" value="1"/>
</dbReference>
<reference evidence="4" key="1">
    <citation type="submission" date="2020-05" db="EMBL/GenBank/DDBJ databases">
        <authorList>
            <person name="Chiriac C."/>
            <person name="Salcher M."/>
            <person name="Ghai R."/>
            <person name="Kavagutti S V."/>
        </authorList>
    </citation>
    <scope>NUCLEOTIDE SEQUENCE</scope>
</reference>
<dbReference type="InterPro" id="IPR018376">
    <property type="entry name" value="Enoyl-CoA_hyd/isom_CS"/>
</dbReference>
<dbReference type="SUPFAM" id="SSF52096">
    <property type="entry name" value="ClpP/crotonase"/>
    <property type="match status" value="1"/>
</dbReference>
<dbReference type="GO" id="GO:0006635">
    <property type="term" value="P:fatty acid beta-oxidation"/>
    <property type="evidence" value="ECO:0007669"/>
    <property type="project" value="TreeGrafter"/>
</dbReference>
<proteinExistence type="inferred from homology"/>
<evidence type="ECO:0000313" key="4">
    <source>
        <dbReference type="EMBL" id="CAB4880655.1"/>
    </source>
</evidence>
<gene>
    <name evidence="4" type="ORF">UFOPK3401_01417</name>
</gene>
<dbReference type="FunFam" id="1.10.12.10:FF:000001">
    <property type="entry name" value="Probable enoyl-CoA hydratase, mitochondrial"/>
    <property type="match status" value="1"/>
</dbReference>
<evidence type="ECO:0000256" key="2">
    <source>
        <dbReference type="ARBA" id="ARBA00023098"/>
    </source>
</evidence>
<protein>
    <submittedName>
        <fullName evidence="4">Unannotated protein</fullName>
    </submittedName>
</protein>
<dbReference type="Pfam" id="PF00378">
    <property type="entry name" value="ECH_1"/>
    <property type="match status" value="1"/>
</dbReference>
<evidence type="ECO:0000256" key="1">
    <source>
        <dbReference type="ARBA" id="ARBA00005254"/>
    </source>
</evidence>
<dbReference type="Gene3D" id="3.90.226.10">
    <property type="entry name" value="2-enoyl-CoA Hydratase, Chain A, domain 1"/>
    <property type="match status" value="1"/>
</dbReference>
<dbReference type="AlphaFoldDB" id="A0A6J7EHB8"/>
<dbReference type="GO" id="GO:0016836">
    <property type="term" value="F:hydro-lyase activity"/>
    <property type="evidence" value="ECO:0007669"/>
    <property type="project" value="UniProtKB-ARBA"/>
</dbReference>
<comment type="similarity">
    <text evidence="1">Belongs to the enoyl-CoA hydratase/isomerase family.</text>
</comment>
<dbReference type="CDD" id="cd06558">
    <property type="entry name" value="crotonase-like"/>
    <property type="match status" value="1"/>
</dbReference>
<sequence>METSFSSIAQTRQPIIAAVTGYALGGGCELALCADLRIAGEGAQFGQPEILLGIIPGAGGTQRLARLIGSSRAKELILTGRTIGSAQALAIGLVNEVVSDDQVLPRALTLATELATRPAVAAQAAKAVIDAGLDTDLASGLELERQAFAQLFATKDRATGMQSFIEAGPGKAVFDHE</sequence>